<protein>
    <submittedName>
        <fullName evidence="1">Erythrocyte membrane protein</fullName>
    </submittedName>
</protein>
<evidence type="ECO:0000313" key="1">
    <source>
        <dbReference type="EMBL" id="ABU42148.1"/>
    </source>
</evidence>
<feature type="non-terminal residue" evidence="1">
    <location>
        <position position="134"/>
    </location>
</feature>
<accession>A7RCT4</accession>
<sequence length="134" mass="15476">ARSFADIGRRVEPVHRSAGVVRGMDRRWFEEWTEEGMEPARRTVVRGMGRRSVRWFEEWAEEGMGPARRSGMVRGMGRRWNGACAPYRAWFEEWAEERSRNGACAPYRIGSRNGPKKCALVRGMDSRKGPRNCV</sequence>
<gene>
    <name evidence="1" type="primary">var</name>
</gene>
<name>A7RCT4_PLAFA</name>
<dbReference type="EMBL" id="DQ519130">
    <property type="protein sequence ID" value="ABU42148.1"/>
    <property type="molecule type" value="mRNA"/>
</dbReference>
<proteinExistence type="evidence at transcript level"/>
<dbReference type="AlphaFoldDB" id="A7RCT4"/>
<feature type="non-terminal residue" evidence="1">
    <location>
        <position position="1"/>
    </location>
</feature>
<reference evidence="1" key="1">
    <citation type="journal article" date="2007" name="Mol. Microbiol.">
        <title>Differential var gene expression in the organs of patients dying of falciparum malaria.</title>
        <authorList>
            <person name="Montgomery J."/>
            <person name="Mphande F.A."/>
            <person name="Berriman M."/>
            <person name="Pain A."/>
            <person name="Rogerson S.J."/>
            <person name="Taylor T.E."/>
            <person name="Molyneux M.E."/>
            <person name="Craig A."/>
        </authorList>
    </citation>
    <scope>NUCLEOTIDE SEQUENCE</scope>
</reference>
<organism evidence="1">
    <name type="scientific">Plasmodium falciparum</name>
    <name type="common">malaria parasite P. falciparum</name>
    <dbReference type="NCBI Taxonomy" id="5833"/>
    <lineage>
        <taxon>Eukaryota</taxon>
        <taxon>Sar</taxon>
        <taxon>Alveolata</taxon>
        <taxon>Apicomplexa</taxon>
        <taxon>Aconoidasida</taxon>
        <taxon>Haemosporida</taxon>
        <taxon>Plasmodiidae</taxon>
        <taxon>Plasmodium</taxon>
        <taxon>Plasmodium (Laverania)</taxon>
    </lineage>
</organism>